<gene>
    <name evidence="1" type="ORF">CVT26_006438</name>
</gene>
<name>A0A409Y1Z7_9AGAR</name>
<dbReference type="InParanoid" id="A0A409Y1Z7"/>
<evidence type="ECO:0000313" key="2">
    <source>
        <dbReference type="Proteomes" id="UP000284706"/>
    </source>
</evidence>
<evidence type="ECO:0000313" key="1">
    <source>
        <dbReference type="EMBL" id="PPQ97012.1"/>
    </source>
</evidence>
<dbReference type="EMBL" id="NHYE01001300">
    <property type="protein sequence ID" value="PPQ97012.1"/>
    <property type="molecule type" value="Genomic_DNA"/>
</dbReference>
<dbReference type="AlphaFoldDB" id="A0A409Y1Z7"/>
<organism evidence="1 2">
    <name type="scientific">Gymnopilus dilepis</name>
    <dbReference type="NCBI Taxonomy" id="231916"/>
    <lineage>
        <taxon>Eukaryota</taxon>
        <taxon>Fungi</taxon>
        <taxon>Dikarya</taxon>
        <taxon>Basidiomycota</taxon>
        <taxon>Agaricomycotina</taxon>
        <taxon>Agaricomycetes</taxon>
        <taxon>Agaricomycetidae</taxon>
        <taxon>Agaricales</taxon>
        <taxon>Agaricineae</taxon>
        <taxon>Hymenogastraceae</taxon>
        <taxon>Gymnopilus</taxon>
    </lineage>
</organism>
<protein>
    <submittedName>
        <fullName evidence="1">Uncharacterized protein</fullName>
    </submittedName>
</protein>
<dbReference type="Proteomes" id="UP000284706">
    <property type="component" value="Unassembled WGS sequence"/>
</dbReference>
<sequence>MTSQLQVQSLPAPHATTSTAFRDLGHLLRRSPKLFADVDSFHPQPPASLIHASNSFLPLSQPPLASACSVGALCSPPLVPILHLPLLLSCRPLPVQLRHTAVGIDGWSISPLIVAGAVSSKLSERPPTNLSIHPPIHPSIHPSWRSTPTMPGAAGAEWWMWAAAAAVVKSLADCGRSALGRSALVCAADAGGGCGAGFDILYPSLLAYASMALIMATHLGPPGVLVNKEAFEKLMSIEVWEREVLKLMQSVVPLGVDEAGERGMLDQLSSSGRLLLPPKAVLTLLREEGAMGFPPTVIGVIEVQVIFTPCFGHIHASRACCASSMLAQDAPPQSQASTAAAINYAVPIGQQIHTSTHEGGQRKAEQIEVVFVVVEVLAHEDGGEGIGIWAGLAMPVRSGTLCLASIRSSSAFSRKRG</sequence>
<keyword evidence="2" id="KW-1185">Reference proteome</keyword>
<accession>A0A409Y1Z7</accession>
<reference evidence="1 2" key="1">
    <citation type="journal article" date="2018" name="Evol. Lett.">
        <title>Horizontal gene cluster transfer increased hallucinogenic mushroom diversity.</title>
        <authorList>
            <person name="Reynolds H.T."/>
            <person name="Vijayakumar V."/>
            <person name="Gluck-Thaler E."/>
            <person name="Korotkin H.B."/>
            <person name="Matheny P.B."/>
            <person name="Slot J.C."/>
        </authorList>
    </citation>
    <scope>NUCLEOTIDE SEQUENCE [LARGE SCALE GENOMIC DNA]</scope>
    <source>
        <strain evidence="1 2">SRW20</strain>
    </source>
</reference>
<comment type="caution">
    <text evidence="1">The sequence shown here is derived from an EMBL/GenBank/DDBJ whole genome shotgun (WGS) entry which is preliminary data.</text>
</comment>
<proteinExistence type="predicted"/>